<dbReference type="EMBL" id="ARYI01000001">
    <property type="protein sequence ID" value="KCZ96558.1"/>
    <property type="molecule type" value="Genomic_DNA"/>
</dbReference>
<dbReference type="PATRIC" id="fig|1280951.3.peg.553"/>
<reference evidence="1 2" key="1">
    <citation type="submission" date="2013-04" db="EMBL/GenBank/DDBJ databases">
        <title>Hyphomonas hirschiana VP5 Genome Sequencing.</title>
        <authorList>
            <person name="Lai Q."/>
            <person name="Shao Z."/>
        </authorList>
    </citation>
    <scope>NUCLEOTIDE SEQUENCE [LARGE SCALE GENOMIC DNA]</scope>
    <source>
        <strain evidence="1 2">VP5</strain>
    </source>
</reference>
<accession>A0A059G0L5</accession>
<gene>
    <name evidence="1" type="ORF">HHI_02725</name>
</gene>
<sequence length="117" mass="12168">MPEADAGAELGGRMMADGNQIPARSLRAEANSSLDEAIRKLEAGAGEDLAVDLGSGRIARADSPRGNEGLLQRLRGHKMLLALASGGADLSRLKGITRELQVAPAVREILDAAARKA</sequence>
<name>A0A059G0L5_9PROT</name>
<protein>
    <submittedName>
        <fullName evidence="1">Uncharacterized protein</fullName>
    </submittedName>
</protein>
<dbReference type="AlphaFoldDB" id="A0A059G0L5"/>
<evidence type="ECO:0000313" key="1">
    <source>
        <dbReference type="EMBL" id="KCZ96558.1"/>
    </source>
</evidence>
<keyword evidence="2" id="KW-1185">Reference proteome</keyword>
<comment type="caution">
    <text evidence="1">The sequence shown here is derived from an EMBL/GenBank/DDBJ whole genome shotgun (WGS) entry which is preliminary data.</text>
</comment>
<proteinExistence type="predicted"/>
<evidence type="ECO:0000313" key="2">
    <source>
        <dbReference type="Proteomes" id="UP000025061"/>
    </source>
</evidence>
<dbReference type="Proteomes" id="UP000025061">
    <property type="component" value="Unassembled WGS sequence"/>
</dbReference>
<organism evidence="1 2">
    <name type="scientific">Hyphomonas hirschiana VP5</name>
    <dbReference type="NCBI Taxonomy" id="1280951"/>
    <lineage>
        <taxon>Bacteria</taxon>
        <taxon>Pseudomonadati</taxon>
        <taxon>Pseudomonadota</taxon>
        <taxon>Alphaproteobacteria</taxon>
        <taxon>Hyphomonadales</taxon>
        <taxon>Hyphomonadaceae</taxon>
        <taxon>Hyphomonas</taxon>
    </lineage>
</organism>